<evidence type="ECO:0000313" key="1">
    <source>
        <dbReference type="EMBL" id="VDL68808.1"/>
    </source>
</evidence>
<organism evidence="3">
    <name type="scientific">Nippostrongylus brasiliensis</name>
    <name type="common">Rat hookworm</name>
    <dbReference type="NCBI Taxonomy" id="27835"/>
    <lineage>
        <taxon>Eukaryota</taxon>
        <taxon>Metazoa</taxon>
        <taxon>Ecdysozoa</taxon>
        <taxon>Nematoda</taxon>
        <taxon>Chromadorea</taxon>
        <taxon>Rhabditida</taxon>
        <taxon>Rhabditina</taxon>
        <taxon>Rhabditomorpha</taxon>
        <taxon>Strongyloidea</taxon>
        <taxon>Heligmosomidae</taxon>
        <taxon>Nippostrongylus</taxon>
    </lineage>
</organism>
<dbReference type="AlphaFoldDB" id="A0A0N4XRS0"/>
<evidence type="ECO:0000313" key="3">
    <source>
        <dbReference type="WBParaSite" id="NBR_0000522201-mRNA-1"/>
    </source>
</evidence>
<protein>
    <submittedName>
        <fullName evidence="3">DUF445 family protein</fullName>
    </submittedName>
</protein>
<accession>A0A0N4XRS0</accession>
<dbReference type="WBParaSite" id="NBR_0000522201-mRNA-1">
    <property type="protein sequence ID" value="NBR_0000522201-mRNA-1"/>
    <property type="gene ID" value="NBR_0000522201"/>
</dbReference>
<proteinExistence type="predicted"/>
<evidence type="ECO:0000313" key="2">
    <source>
        <dbReference type="Proteomes" id="UP000271162"/>
    </source>
</evidence>
<dbReference type="EMBL" id="UYSL01011933">
    <property type="protein sequence ID" value="VDL68808.1"/>
    <property type="molecule type" value="Genomic_DNA"/>
</dbReference>
<sequence length="73" mass="8111">VVEEIQLALPQVEELPLELLKALEAILVDRTLHHLMAILLEEVVFSHLEDKALALTATAGGVVFELIRCVRIN</sequence>
<reference evidence="1 2" key="2">
    <citation type="submission" date="2018-11" db="EMBL/GenBank/DDBJ databases">
        <authorList>
            <consortium name="Pathogen Informatics"/>
        </authorList>
    </citation>
    <scope>NUCLEOTIDE SEQUENCE [LARGE SCALE GENOMIC DNA]</scope>
</reference>
<gene>
    <name evidence="1" type="ORF">NBR_LOCUS5219</name>
</gene>
<name>A0A0N4XRS0_NIPBR</name>
<reference evidence="3" key="1">
    <citation type="submission" date="2017-02" db="UniProtKB">
        <authorList>
            <consortium name="WormBaseParasite"/>
        </authorList>
    </citation>
    <scope>IDENTIFICATION</scope>
</reference>
<keyword evidence="2" id="KW-1185">Reference proteome</keyword>
<dbReference type="Proteomes" id="UP000271162">
    <property type="component" value="Unassembled WGS sequence"/>
</dbReference>